<dbReference type="Proteomes" id="UP000186456">
    <property type="component" value="Unassembled WGS sequence"/>
</dbReference>
<evidence type="ECO:0000313" key="2">
    <source>
        <dbReference type="EMBL" id="SDO85597.1"/>
    </source>
</evidence>
<keyword evidence="1" id="KW-0812">Transmembrane</keyword>
<feature type="transmembrane region" description="Helical" evidence="1">
    <location>
        <begin position="299"/>
        <end position="319"/>
    </location>
</feature>
<reference evidence="2 3" key="1">
    <citation type="submission" date="2016-10" db="EMBL/GenBank/DDBJ databases">
        <authorList>
            <person name="de Groot N.N."/>
        </authorList>
    </citation>
    <scope>NUCLEOTIDE SEQUENCE [LARGE SCALE GENOMIC DNA]</scope>
    <source>
        <strain evidence="2 3">StLB037</strain>
    </source>
</reference>
<organism evidence="2 3">
    <name type="scientific">Microbacterium testaceum (strain StLB037)</name>
    <dbReference type="NCBI Taxonomy" id="979556"/>
    <lineage>
        <taxon>Bacteria</taxon>
        <taxon>Bacillati</taxon>
        <taxon>Actinomycetota</taxon>
        <taxon>Actinomycetes</taxon>
        <taxon>Micrococcales</taxon>
        <taxon>Microbacteriaceae</taxon>
        <taxon>Microbacterium</taxon>
    </lineage>
</organism>
<keyword evidence="1" id="KW-0472">Membrane</keyword>
<protein>
    <recommendedName>
        <fullName evidence="4">ABC transporter</fullName>
    </recommendedName>
</protein>
<accession>A0A1H0MYX0</accession>
<name>A0A1H0MYX0_MICTS</name>
<dbReference type="AlphaFoldDB" id="A0A1H0MYX0"/>
<dbReference type="Pfam" id="PF05661">
    <property type="entry name" value="DUF808"/>
    <property type="match status" value="1"/>
</dbReference>
<feature type="transmembrane region" description="Helical" evidence="1">
    <location>
        <begin position="183"/>
        <end position="211"/>
    </location>
</feature>
<sequence length="330" mass="35230">MAIRPGATPSATAPRPDRVVPAVRTSRALAPRENRMSVGLLAVVDDILSAAMRASAKTAGVVIDDAAVTPQYVQGLTPARELPVVWKIALGSIINKYVIIIPIALLLTTFAPWVLPYLLIIGGGFLCFEGAEKVLEWFGVHHEDAESDEPRDEKKLVLGAVRTDLILSTEIMLIALSSLDPNFGIWMTLGALLIIGLAMTVVVYGAVALLVKIDDIGLRFMKSESRGVRRFGARVVASMPAVFRVISVIGTVAMLWVGGHLVLQNLADTLWSGPFDLVHVVTHAIEAAGPVVEWIVETAMSAVFGLILGLIIVGVVTGISRLTRRGAAAH</sequence>
<keyword evidence="1" id="KW-1133">Transmembrane helix</keyword>
<feature type="transmembrane region" description="Helical" evidence="1">
    <location>
        <begin position="231"/>
        <end position="257"/>
    </location>
</feature>
<gene>
    <name evidence="2" type="ORF">SAMN04487788_1245</name>
</gene>
<dbReference type="PIRSF" id="PIRSF016660">
    <property type="entry name" value="YedI"/>
    <property type="match status" value="1"/>
</dbReference>
<proteinExistence type="predicted"/>
<dbReference type="PANTHER" id="PTHR30503:SF3">
    <property type="entry name" value="INNER MEMBRANE PROTEIN YEDI"/>
    <property type="match status" value="1"/>
</dbReference>
<dbReference type="InterPro" id="IPR008526">
    <property type="entry name" value="YedI"/>
</dbReference>
<feature type="transmembrane region" description="Helical" evidence="1">
    <location>
        <begin position="97"/>
        <end position="115"/>
    </location>
</feature>
<dbReference type="GO" id="GO:0005886">
    <property type="term" value="C:plasma membrane"/>
    <property type="evidence" value="ECO:0007669"/>
    <property type="project" value="TreeGrafter"/>
</dbReference>
<evidence type="ECO:0000256" key="1">
    <source>
        <dbReference type="SAM" id="Phobius"/>
    </source>
</evidence>
<evidence type="ECO:0000313" key="3">
    <source>
        <dbReference type="Proteomes" id="UP000186456"/>
    </source>
</evidence>
<evidence type="ECO:0008006" key="4">
    <source>
        <dbReference type="Google" id="ProtNLM"/>
    </source>
</evidence>
<dbReference type="EMBL" id="FNJN01000002">
    <property type="protein sequence ID" value="SDO85597.1"/>
    <property type="molecule type" value="Genomic_DNA"/>
</dbReference>
<dbReference type="PANTHER" id="PTHR30503">
    <property type="entry name" value="INNER MEMBRANE PROTEIN YEDI"/>
    <property type="match status" value="1"/>
</dbReference>